<gene>
    <name evidence="2" type="ORF">GFH48_05455</name>
</gene>
<feature type="region of interest" description="Disordered" evidence="1">
    <location>
        <begin position="85"/>
        <end position="106"/>
    </location>
</feature>
<dbReference type="EMBL" id="CP045643">
    <property type="protein sequence ID" value="QFZ72787.1"/>
    <property type="molecule type" value="Genomic_DNA"/>
</dbReference>
<reference evidence="2 3" key="1">
    <citation type="submission" date="2019-10" db="EMBL/GenBank/DDBJ databases">
        <title>A novel species.</title>
        <authorList>
            <person name="Gao J."/>
        </authorList>
    </citation>
    <scope>NUCLEOTIDE SEQUENCE [LARGE SCALE GENOMIC DNA]</scope>
    <source>
        <strain evidence="2 3">QMT-28</strain>
    </source>
</reference>
<organism evidence="2 3">
    <name type="scientific">Streptomyces fagopyri</name>
    <dbReference type="NCBI Taxonomy" id="2662397"/>
    <lineage>
        <taxon>Bacteria</taxon>
        <taxon>Bacillati</taxon>
        <taxon>Actinomycetota</taxon>
        <taxon>Actinomycetes</taxon>
        <taxon>Kitasatosporales</taxon>
        <taxon>Streptomycetaceae</taxon>
        <taxon>Streptomyces</taxon>
    </lineage>
</organism>
<dbReference type="RefSeq" id="WP_153287153.1">
    <property type="nucleotide sequence ID" value="NZ_CP045643.1"/>
</dbReference>
<dbReference type="KEGG" id="sfy:GFH48_05455"/>
<dbReference type="AlphaFoldDB" id="A0A5Q0L8A1"/>
<accession>A0A5Q0L8A1</accession>
<keyword evidence="3" id="KW-1185">Reference proteome</keyword>
<evidence type="ECO:0000256" key="1">
    <source>
        <dbReference type="SAM" id="MobiDB-lite"/>
    </source>
</evidence>
<proteinExistence type="predicted"/>
<feature type="region of interest" description="Disordered" evidence="1">
    <location>
        <begin position="16"/>
        <end position="45"/>
    </location>
</feature>
<sequence>MLLETDTRICRGAYVTVSSSPENPPDSDGSRSDAGNSVNDLGAEVWTPPPPLEMWLVGLETRTTEGPPVWRYYVVDHALDPGQASHTALQRADSAAEKATWGRPGGVGRIGRVEVRRILQDVLGNVTLARRS</sequence>
<evidence type="ECO:0000313" key="2">
    <source>
        <dbReference type="EMBL" id="QFZ72787.1"/>
    </source>
</evidence>
<protein>
    <submittedName>
        <fullName evidence="2">Uncharacterized protein</fullName>
    </submittedName>
</protein>
<dbReference type="Proteomes" id="UP000326179">
    <property type="component" value="Chromosome"/>
</dbReference>
<evidence type="ECO:0000313" key="3">
    <source>
        <dbReference type="Proteomes" id="UP000326179"/>
    </source>
</evidence>
<name>A0A5Q0L8A1_9ACTN</name>